<dbReference type="InterPro" id="IPR018247">
    <property type="entry name" value="EF_Hand_1_Ca_BS"/>
</dbReference>
<dbReference type="InterPro" id="IPR053145">
    <property type="entry name" value="AB_hydrolase_Est10"/>
</dbReference>
<evidence type="ECO:0000313" key="3">
    <source>
        <dbReference type="Proteomes" id="UP001212263"/>
    </source>
</evidence>
<dbReference type="EMBL" id="JAQMRD010000035">
    <property type="protein sequence ID" value="MDB9224948.1"/>
    <property type="molecule type" value="Genomic_DNA"/>
</dbReference>
<dbReference type="SUPFAM" id="SSF53474">
    <property type="entry name" value="alpha/beta-Hydrolases"/>
    <property type="match status" value="1"/>
</dbReference>
<protein>
    <submittedName>
        <fullName evidence="2">Alpha/beta hydrolase</fullName>
    </submittedName>
</protein>
<dbReference type="Pfam" id="PF12146">
    <property type="entry name" value="Hydrolase_4"/>
    <property type="match status" value="1"/>
</dbReference>
<evidence type="ECO:0000313" key="2">
    <source>
        <dbReference type="EMBL" id="MDB9224948.1"/>
    </source>
</evidence>
<dbReference type="PROSITE" id="PS00018">
    <property type="entry name" value="EF_HAND_1"/>
    <property type="match status" value="1"/>
</dbReference>
<dbReference type="RefSeq" id="WP_195426732.1">
    <property type="nucleotide sequence ID" value="NZ_BAABYK010000001.1"/>
</dbReference>
<dbReference type="PANTHER" id="PTHR43265:SF1">
    <property type="entry name" value="ESTERASE ESTD"/>
    <property type="match status" value="1"/>
</dbReference>
<dbReference type="InterPro" id="IPR029058">
    <property type="entry name" value="AB_hydrolase_fold"/>
</dbReference>
<dbReference type="SUPFAM" id="SSF47473">
    <property type="entry name" value="EF-hand"/>
    <property type="match status" value="1"/>
</dbReference>
<dbReference type="InterPro" id="IPR011992">
    <property type="entry name" value="EF-hand-dom_pair"/>
</dbReference>
<evidence type="ECO:0000259" key="1">
    <source>
        <dbReference type="Pfam" id="PF12146"/>
    </source>
</evidence>
<dbReference type="PANTHER" id="PTHR43265">
    <property type="entry name" value="ESTERASE ESTD"/>
    <property type="match status" value="1"/>
</dbReference>
<name>A0AAW6FPL3_9BACT</name>
<dbReference type="InterPro" id="IPR022742">
    <property type="entry name" value="Hydrolase_4"/>
</dbReference>
<dbReference type="Gene3D" id="3.40.50.1820">
    <property type="entry name" value="alpha/beta hydrolase"/>
    <property type="match status" value="1"/>
</dbReference>
<feature type="domain" description="Serine aminopeptidase S33" evidence="1">
    <location>
        <begin position="45"/>
        <end position="321"/>
    </location>
</feature>
<keyword evidence="2" id="KW-0378">Hydrolase</keyword>
<dbReference type="GO" id="GO:0052689">
    <property type="term" value="F:carboxylic ester hydrolase activity"/>
    <property type="evidence" value="ECO:0007669"/>
    <property type="project" value="TreeGrafter"/>
</dbReference>
<gene>
    <name evidence="2" type="ORF">PN645_18395</name>
</gene>
<reference evidence="2" key="1">
    <citation type="submission" date="2023-01" db="EMBL/GenBank/DDBJ databases">
        <title>Human gut microbiome strain richness.</title>
        <authorList>
            <person name="Chen-Liaw A."/>
        </authorList>
    </citation>
    <scope>NUCLEOTIDE SEQUENCE</scope>
    <source>
        <strain evidence="2">RTP21484st1_B7_RTP21484_190118</strain>
    </source>
</reference>
<dbReference type="Proteomes" id="UP001212263">
    <property type="component" value="Unassembled WGS sequence"/>
</dbReference>
<organism evidence="2 3">
    <name type="scientific">Odoribacter splanchnicus</name>
    <dbReference type="NCBI Taxonomy" id="28118"/>
    <lineage>
        <taxon>Bacteria</taxon>
        <taxon>Pseudomonadati</taxon>
        <taxon>Bacteroidota</taxon>
        <taxon>Bacteroidia</taxon>
        <taxon>Bacteroidales</taxon>
        <taxon>Odoribacteraceae</taxon>
        <taxon>Odoribacter</taxon>
    </lineage>
</organism>
<dbReference type="AlphaFoldDB" id="A0AAW6FPL3"/>
<sequence length="346" mass="39616">MKTITLNDGEKVLTRLCLPEGPVKTIVFAIHGTGPNTYLNKRSGFNFYDVMAEGFCSQGVAFFSYNRRGVEVGDTAPRFDRIDSAKYAKYSPSTEAEDVERMVHVLKKDKRFKDCRIILYGMSEGTIIASMVAERKKVKVDALFLHGYANENMYDIIRWQNSGEGILIMVNSIFDKDGDKSVSREEYESSDKVVAAYRKYLFQDLPFDTVDIVKDGRIDIKDIAPARLAFHDTLMQHITAKDDAWISNHYFRITTAWCRECFALEANKTRLVRVNIPIHIFHGTTDAHVPIEGVYDLASRFKVCGKDNLTLHIFENHNHDLNFQDWLTQKKYSAGLKELFECAGKY</sequence>
<proteinExistence type="predicted"/>
<comment type="caution">
    <text evidence="2">The sequence shown here is derived from an EMBL/GenBank/DDBJ whole genome shotgun (WGS) entry which is preliminary data.</text>
</comment>
<accession>A0AAW6FPL3</accession>